<sequence>MGMTIIEKILARAAGKARAVPGDILDMPVDTVVLIDTNFYPAAWRDILKVEAPERLAIIFDHRSPASDARSAAAQKVGRDFARRFGISRIHDVGRNMGIAHTVIAEQGYARPGTVLVCDDSHTCAAGALNCAARGVGEPDMIYAAATGRTWFRLAPTIRYDIVGRLGTGITAKDLFLTIADRFGEHANRNVEFGGEGLSALSIDARRTIATMASELSADFATFEPDRRMLDYVRERTQVPFEAQMPDADADYIERRTLDLSSVEPLVALPDAIIGNTVGLSKVAGEPIQQAFIGSCANGGLEDLAIAARILEGRQVAEGVRLIVTPSSQAVYREALQAGYIATLMEAGAVVTNATCGACCGAHMGVLAPGETCITASTRNFRGRMGDPTARIFMGSPAVVAASAVIGAIADPRPLLGDSQ</sequence>
<dbReference type="GO" id="GO:0003861">
    <property type="term" value="F:3-isopropylmalate dehydratase activity"/>
    <property type="evidence" value="ECO:0007669"/>
    <property type="project" value="InterPro"/>
</dbReference>
<keyword evidence="3" id="KW-0479">Metal-binding</keyword>
<dbReference type="NCBIfam" id="TIGR02086">
    <property type="entry name" value="IPMI_arch"/>
    <property type="match status" value="1"/>
</dbReference>
<dbReference type="Pfam" id="PF00330">
    <property type="entry name" value="Aconitase"/>
    <property type="match status" value="2"/>
</dbReference>
<organism evidence="8 9">
    <name type="scientific">Ancylobacter pratisalsi</name>
    <dbReference type="NCBI Taxonomy" id="1745854"/>
    <lineage>
        <taxon>Bacteria</taxon>
        <taxon>Pseudomonadati</taxon>
        <taxon>Pseudomonadota</taxon>
        <taxon>Alphaproteobacteria</taxon>
        <taxon>Hyphomicrobiales</taxon>
        <taxon>Xanthobacteraceae</taxon>
        <taxon>Ancylobacter</taxon>
    </lineage>
</organism>
<keyword evidence="8" id="KW-0614">Plasmid</keyword>
<dbReference type="Proteomes" id="UP000464751">
    <property type="component" value="Plasmid pLGM"/>
</dbReference>
<dbReference type="EMBL" id="CP048631">
    <property type="protein sequence ID" value="QIB36484.1"/>
    <property type="molecule type" value="Genomic_DNA"/>
</dbReference>
<keyword evidence="4" id="KW-0408">Iron</keyword>
<evidence type="ECO:0000256" key="5">
    <source>
        <dbReference type="ARBA" id="ARBA00023014"/>
    </source>
</evidence>
<accession>A0A6P1YY70</accession>
<dbReference type="InterPro" id="IPR006251">
    <property type="entry name" value="Homoacnase/IPMdehydase_lsu"/>
</dbReference>
<dbReference type="InterPro" id="IPR001030">
    <property type="entry name" value="Acoase/IPM_deHydtase_lsu_aba"/>
</dbReference>
<reference evidence="8 9" key="1">
    <citation type="submission" date="2020-02" db="EMBL/GenBank/DDBJ databases">
        <authorList>
            <person name="Li G."/>
        </authorList>
    </citation>
    <scope>NUCLEOTIDE SEQUENCE [LARGE SCALE GENOMIC DNA]</scope>
    <source>
        <strain evidence="8 9">DSM 102029</strain>
        <plasmid evidence="9">plgm</plasmid>
    </source>
</reference>
<dbReference type="PRINTS" id="PR00415">
    <property type="entry name" value="ACONITASE"/>
</dbReference>
<dbReference type="PANTHER" id="PTHR43822:SF2">
    <property type="entry name" value="HOMOACONITASE, MITOCHONDRIAL"/>
    <property type="match status" value="1"/>
</dbReference>
<dbReference type="NCBIfam" id="NF001614">
    <property type="entry name" value="PRK00402.1"/>
    <property type="match status" value="1"/>
</dbReference>
<protein>
    <submittedName>
        <fullName evidence="8">Homoaconitate hydratase family protein</fullName>
    </submittedName>
</protein>
<dbReference type="GO" id="GO:0009098">
    <property type="term" value="P:L-leucine biosynthetic process"/>
    <property type="evidence" value="ECO:0007669"/>
    <property type="project" value="InterPro"/>
</dbReference>
<dbReference type="PANTHER" id="PTHR43822">
    <property type="entry name" value="HOMOACONITASE, MITOCHONDRIAL-RELATED"/>
    <property type="match status" value="1"/>
</dbReference>
<evidence type="ECO:0000256" key="6">
    <source>
        <dbReference type="ARBA" id="ARBA00023239"/>
    </source>
</evidence>
<evidence type="ECO:0000256" key="3">
    <source>
        <dbReference type="ARBA" id="ARBA00022723"/>
    </source>
</evidence>
<evidence type="ECO:0000256" key="1">
    <source>
        <dbReference type="ARBA" id="ARBA00011271"/>
    </source>
</evidence>
<dbReference type="AlphaFoldDB" id="A0A6P1YY70"/>
<dbReference type="InterPro" id="IPR011826">
    <property type="entry name" value="HAcnase/IPMdehydase_lsu_prok"/>
</dbReference>
<dbReference type="Gene3D" id="3.30.499.10">
    <property type="entry name" value="Aconitase, domain 3"/>
    <property type="match status" value="2"/>
</dbReference>
<geneLocation type="plasmid" evidence="9">
    <name>plgm</name>
</geneLocation>
<dbReference type="GO" id="GO:0051539">
    <property type="term" value="F:4 iron, 4 sulfur cluster binding"/>
    <property type="evidence" value="ECO:0007669"/>
    <property type="project" value="UniProtKB-KW"/>
</dbReference>
<dbReference type="KEGG" id="apra:G3A50_21940"/>
<name>A0A6P1YY70_9HYPH</name>
<dbReference type="SUPFAM" id="SSF53732">
    <property type="entry name" value="Aconitase iron-sulfur domain"/>
    <property type="match status" value="1"/>
</dbReference>
<keyword evidence="6" id="KW-0456">Lyase</keyword>
<dbReference type="GO" id="GO:0046872">
    <property type="term" value="F:metal ion binding"/>
    <property type="evidence" value="ECO:0007669"/>
    <property type="project" value="UniProtKB-KW"/>
</dbReference>
<feature type="domain" description="Aconitase/3-isopropylmalate dehydratase large subunit alpha/beta/alpha" evidence="7">
    <location>
        <begin position="80"/>
        <end position="270"/>
    </location>
</feature>
<dbReference type="InterPro" id="IPR036008">
    <property type="entry name" value="Aconitase_4Fe-4S_dom"/>
</dbReference>
<dbReference type="RefSeq" id="WP_163078183.1">
    <property type="nucleotide sequence ID" value="NZ_CP048631.1"/>
</dbReference>
<gene>
    <name evidence="8" type="ORF">G3A50_21940</name>
</gene>
<evidence type="ECO:0000313" key="9">
    <source>
        <dbReference type="Proteomes" id="UP000464751"/>
    </source>
</evidence>
<keyword evidence="5" id="KW-0411">Iron-sulfur</keyword>
<dbReference type="NCBIfam" id="TIGR01343">
    <property type="entry name" value="hacA_fam"/>
    <property type="match status" value="1"/>
</dbReference>
<feature type="domain" description="Aconitase/3-isopropylmalate dehydratase large subunit alpha/beta/alpha" evidence="7">
    <location>
        <begin position="282"/>
        <end position="407"/>
    </location>
</feature>
<comment type="subunit">
    <text evidence="1">Heterodimer of LeuC and LeuD.</text>
</comment>
<dbReference type="InterPro" id="IPR050067">
    <property type="entry name" value="IPM_dehydratase_rel_enz"/>
</dbReference>
<proteinExistence type="predicted"/>
<evidence type="ECO:0000313" key="8">
    <source>
        <dbReference type="EMBL" id="QIB36484.1"/>
    </source>
</evidence>
<evidence type="ECO:0000256" key="2">
    <source>
        <dbReference type="ARBA" id="ARBA00022485"/>
    </source>
</evidence>
<evidence type="ECO:0000256" key="4">
    <source>
        <dbReference type="ARBA" id="ARBA00023004"/>
    </source>
</evidence>
<evidence type="ECO:0000259" key="7">
    <source>
        <dbReference type="Pfam" id="PF00330"/>
    </source>
</evidence>
<keyword evidence="2" id="KW-0004">4Fe-4S</keyword>
<dbReference type="InterPro" id="IPR015931">
    <property type="entry name" value="Acnase/IPM_dHydase_lsu_aba_1/3"/>
</dbReference>
<keyword evidence="9" id="KW-1185">Reference proteome</keyword>